<evidence type="ECO:0000259" key="12">
    <source>
        <dbReference type="PROSITE" id="PS50071"/>
    </source>
</evidence>
<feature type="region of interest" description="Disordered" evidence="11">
    <location>
        <begin position="1"/>
        <end position="21"/>
    </location>
</feature>
<feature type="compositionally biased region" description="Low complexity" evidence="11">
    <location>
        <begin position="116"/>
        <end position="134"/>
    </location>
</feature>
<keyword evidence="3 9" id="KW-0238">DNA-binding</keyword>
<evidence type="ECO:0000313" key="14">
    <source>
        <dbReference type="Proteomes" id="UP000249619"/>
    </source>
</evidence>
<keyword evidence="2" id="KW-0805">Transcription regulation</keyword>
<evidence type="ECO:0000313" key="13">
    <source>
        <dbReference type="EMBL" id="RAR01984.1"/>
    </source>
</evidence>
<reference evidence="14" key="1">
    <citation type="submission" date="2018-05" db="EMBL/GenBank/DDBJ databases">
        <title>Draft genome sequence of Stemphylium lycopersici strain CIDEFI 213.</title>
        <authorList>
            <person name="Medina R."/>
            <person name="Franco M.E.E."/>
            <person name="Lucentini C.G."/>
            <person name="Saparrat M.C.N."/>
            <person name="Balatti P.A."/>
        </authorList>
    </citation>
    <scope>NUCLEOTIDE SEQUENCE [LARGE SCALE GENOMIC DNA]</scope>
    <source>
        <strain evidence="14">CIDEFI 213</strain>
    </source>
</reference>
<comment type="subunit">
    <text evidence="8">Interacts with MCM1.</text>
</comment>
<comment type="subcellular location">
    <subcellularLocation>
        <location evidence="1 9 10">Nucleus</location>
    </subcellularLocation>
</comment>
<dbReference type="PROSITE" id="PS00027">
    <property type="entry name" value="HOMEOBOX_1"/>
    <property type="match status" value="1"/>
</dbReference>
<dbReference type="InterPro" id="IPR017970">
    <property type="entry name" value="Homeobox_CS"/>
</dbReference>
<dbReference type="Proteomes" id="UP000249619">
    <property type="component" value="Unassembled WGS sequence"/>
</dbReference>
<evidence type="ECO:0000256" key="10">
    <source>
        <dbReference type="RuleBase" id="RU000682"/>
    </source>
</evidence>
<feature type="region of interest" description="Disordered" evidence="11">
    <location>
        <begin position="101"/>
        <end position="243"/>
    </location>
</feature>
<dbReference type="GO" id="GO:0000981">
    <property type="term" value="F:DNA-binding transcription factor activity, RNA polymerase II-specific"/>
    <property type="evidence" value="ECO:0007669"/>
    <property type="project" value="InterPro"/>
</dbReference>
<dbReference type="PANTHER" id="PTHR24324">
    <property type="entry name" value="HOMEOBOX PROTEIN HHEX"/>
    <property type="match status" value="1"/>
</dbReference>
<comment type="caution">
    <text evidence="13">The sequence shown here is derived from an EMBL/GenBank/DDBJ whole genome shotgun (WGS) entry which is preliminary data.</text>
</comment>
<feature type="region of interest" description="Disordered" evidence="11">
    <location>
        <begin position="41"/>
        <end position="80"/>
    </location>
</feature>
<evidence type="ECO:0000256" key="2">
    <source>
        <dbReference type="ARBA" id="ARBA00023015"/>
    </source>
</evidence>
<keyword evidence="6 9" id="KW-0539">Nucleus</keyword>
<dbReference type="FunFam" id="1.10.10.60:FF:000286">
    <property type="entry name" value="Homeobox transcription factor"/>
    <property type="match status" value="1"/>
</dbReference>
<feature type="compositionally biased region" description="Polar residues" evidence="11">
    <location>
        <begin position="185"/>
        <end position="200"/>
    </location>
</feature>
<dbReference type="GO" id="GO:0000122">
    <property type="term" value="P:negative regulation of transcription by RNA polymerase II"/>
    <property type="evidence" value="ECO:0007669"/>
    <property type="project" value="UniProtKB-ARBA"/>
</dbReference>
<accession>A0A364MSJ1</accession>
<dbReference type="GO" id="GO:0000978">
    <property type="term" value="F:RNA polymerase II cis-regulatory region sequence-specific DNA binding"/>
    <property type="evidence" value="ECO:0007669"/>
    <property type="project" value="TreeGrafter"/>
</dbReference>
<keyword evidence="5" id="KW-0804">Transcription</keyword>
<dbReference type="PROSITE" id="PS50071">
    <property type="entry name" value="HOMEOBOX_2"/>
    <property type="match status" value="1"/>
</dbReference>
<dbReference type="STRING" id="183478.A0A364MSJ1"/>
<feature type="DNA-binding region" description="Homeobox" evidence="9">
    <location>
        <begin position="54"/>
        <end position="113"/>
    </location>
</feature>
<dbReference type="InterPro" id="IPR009057">
    <property type="entry name" value="Homeodomain-like_sf"/>
</dbReference>
<evidence type="ECO:0000256" key="4">
    <source>
        <dbReference type="ARBA" id="ARBA00023155"/>
    </source>
</evidence>
<feature type="compositionally biased region" description="Basic and acidic residues" evidence="11">
    <location>
        <begin position="151"/>
        <end position="164"/>
    </location>
</feature>
<dbReference type="SUPFAM" id="SSF46689">
    <property type="entry name" value="Homeodomain-like"/>
    <property type="match status" value="1"/>
</dbReference>
<evidence type="ECO:0000256" key="8">
    <source>
        <dbReference type="ARBA" id="ARBA00065092"/>
    </source>
</evidence>
<feature type="compositionally biased region" description="Polar residues" evidence="11">
    <location>
        <begin position="442"/>
        <end position="459"/>
    </location>
</feature>
<dbReference type="Gene3D" id="1.10.10.60">
    <property type="entry name" value="Homeodomain-like"/>
    <property type="match status" value="1"/>
</dbReference>
<feature type="region of interest" description="Disordered" evidence="11">
    <location>
        <begin position="417"/>
        <end position="566"/>
    </location>
</feature>
<feature type="compositionally biased region" description="Basic and acidic residues" evidence="11">
    <location>
        <begin position="478"/>
        <end position="492"/>
    </location>
</feature>
<dbReference type="GO" id="GO:0000082">
    <property type="term" value="P:G1/S transition of mitotic cell cycle"/>
    <property type="evidence" value="ECO:0007669"/>
    <property type="project" value="UniProtKB-ARBA"/>
</dbReference>
<dbReference type="SMART" id="SM00389">
    <property type="entry name" value="HOX"/>
    <property type="match status" value="1"/>
</dbReference>
<name>A0A364MSJ1_STELY</name>
<protein>
    <submittedName>
        <fullName evidence="13">Sequence-specific DNA binding protein</fullName>
    </submittedName>
</protein>
<feature type="domain" description="Homeobox" evidence="12">
    <location>
        <begin position="52"/>
        <end position="112"/>
    </location>
</feature>
<feature type="compositionally biased region" description="Low complexity" evidence="11">
    <location>
        <begin position="215"/>
        <end position="234"/>
    </location>
</feature>
<feature type="compositionally biased region" description="Basic and acidic residues" evidence="11">
    <location>
        <begin position="68"/>
        <end position="80"/>
    </location>
</feature>
<dbReference type="PANTHER" id="PTHR24324:SF9">
    <property type="entry name" value="HOMEOBOX DOMAIN-CONTAINING PROTEIN"/>
    <property type="match status" value="1"/>
</dbReference>
<evidence type="ECO:0000256" key="7">
    <source>
        <dbReference type="ARBA" id="ARBA00023306"/>
    </source>
</evidence>
<dbReference type="CDD" id="cd00086">
    <property type="entry name" value="homeodomain"/>
    <property type="match status" value="1"/>
</dbReference>
<keyword evidence="4 9" id="KW-0371">Homeobox</keyword>
<organism evidence="13 14">
    <name type="scientific">Stemphylium lycopersici</name>
    <name type="common">Tomato gray leaf spot disease fungus</name>
    <name type="synonym">Thyrospora lycopersici</name>
    <dbReference type="NCBI Taxonomy" id="183478"/>
    <lineage>
        <taxon>Eukaryota</taxon>
        <taxon>Fungi</taxon>
        <taxon>Dikarya</taxon>
        <taxon>Ascomycota</taxon>
        <taxon>Pezizomycotina</taxon>
        <taxon>Dothideomycetes</taxon>
        <taxon>Pleosporomycetidae</taxon>
        <taxon>Pleosporales</taxon>
        <taxon>Pleosporineae</taxon>
        <taxon>Pleosporaceae</taxon>
        <taxon>Stemphylium</taxon>
    </lineage>
</organism>
<dbReference type="GO" id="GO:0030154">
    <property type="term" value="P:cell differentiation"/>
    <property type="evidence" value="ECO:0007669"/>
    <property type="project" value="TreeGrafter"/>
</dbReference>
<dbReference type="EMBL" id="QGDH01000238">
    <property type="protein sequence ID" value="RAR01984.1"/>
    <property type="molecule type" value="Genomic_DNA"/>
</dbReference>
<evidence type="ECO:0000256" key="1">
    <source>
        <dbReference type="ARBA" id="ARBA00004123"/>
    </source>
</evidence>
<sequence length="585" mass="63942">MTTSSPLPSFSSPASSRFPTARRASFSGQLAFLVHSQETVANHMPPDVDNKALARQKRRRTSKEDEDVLKAEYLKNPKPDKAARLEIVRKVALGEKEVQIWFQNKRQNDRRRSRPLEPSSTASLMSSSSTMSDPPTEDEVVTVARGIDNAPEPKDTDECPRSDPPEQPATPELTSDETIPEPRTIDTTVSPVAETDNVNESAVEPSTEAQTETGPAEAADSQQPAPSSQGAAQPRTSWISNRRSASFVRYLDDYTPEVITFPNAPPRPSESPEAPAKTPSRPLKRKHSFMRLSTNENGTARIVTDLDKTPSPPKSKKTPSSFSRAVAGFRRSYSAAGLNDRLAAAARGEPSPKVPRTTSNIGRSRDSRAWEFWCDPETRSTTSLTARAEQEESGSAADAIGILRANRRILAQNQARQNSSPLIARHGSHKVLGSPLVKKSRGSMQRASTISGRFSNKNYSDYKKGGDSTESDDFPQTESDKENWEPDAPKSVRRDRHVAATPPASRGARQILGENTELMSQGSSLGAMLTKERRRDGTGIIDPEQDDELRHFMGGDGASGRSSINSAEEAGCVEGLLKLSQGQWR</sequence>
<gene>
    <name evidence="13" type="ORF">DDE83_008740</name>
</gene>
<proteinExistence type="predicted"/>
<evidence type="ECO:0000256" key="9">
    <source>
        <dbReference type="PROSITE-ProRule" id="PRU00108"/>
    </source>
</evidence>
<evidence type="ECO:0000256" key="3">
    <source>
        <dbReference type="ARBA" id="ARBA00023125"/>
    </source>
</evidence>
<keyword evidence="7" id="KW-0131">Cell cycle</keyword>
<dbReference type="AlphaFoldDB" id="A0A364MSJ1"/>
<dbReference type="Pfam" id="PF00046">
    <property type="entry name" value="Homeodomain"/>
    <property type="match status" value="1"/>
</dbReference>
<evidence type="ECO:0000256" key="5">
    <source>
        <dbReference type="ARBA" id="ARBA00023163"/>
    </source>
</evidence>
<evidence type="ECO:0000256" key="6">
    <source>
        <dbReference type="ARBA" id="ARBA00023242"/>
    </source>
</evidence>
<dbReference type="InterPro" id="IPR051000">
    <property type="entry name" value="Homeobox_DNA-bind_prot"/>
</dbReference>
<evidence type="ECO:0000256" key="11">
    <source>
        <dbReference type="SAM" id="MobiDB-lite"/>
    </source>
</evidence>
<feature type="region of interest" description="Disordered" evidence="11">
    <location>
        <begin position="258"/>
        <end position="323"/>
    </location>
</feature>
<dbReference type="GO" id="GO:0005634">
    <property type="term" value="C:nucleus"/>
    <property type="evidence" value="ECO:0007669"/>
    <property type="project" value="UniProtKB-SubCell"/>
</dbReference>
<dbReference type="InterPro" id="IPR001356">
    <property type="entry name" value="HD"/>
</dbReference>
<keyword evidence="14" id="KW-1185">Reference proteome</keyword>
<dbReference type="OrthoDB" id="6159439at2759"/>